<keyword evidence="3" id="KW-1185">Reference proteome</keyword>
<dbReference type="AlphaFoldDB" id="A0AAW1TYJ3"/>
<dbReference type="EMBL" id="JARQZJ010000019">
    <property type="protein sequence ID" value="KAK9873429.1"/>
    <property type="molecule type" value="Genomic_DNA"/>
</dbReference>
<gene>
    <name evidence="2" type="ORF">WA026_022498</name>
</gene>
<feature type="compositionally biased region" description="Basic and acidic residues" evidence="1">
    <location>
        <begin position="81"/>
        <end position="95"/>
    </location>
</feature>
<evidence type="ECO:0000313" key="3">
    <source>
        <dbReference type="Proteomes" id="UP001431783"/>
    </source>
</evidence>
<evidence type="ECO:0000256" key="1">
    <source>
        <dbReference type="SAM" id="MobiDB-lite"/>
    </source>
</evidence>
<name>A0AAW1TYJ3_9CUCU</name>
<evidence type="ECO:0000313" key="2">
    <source>
        <dbReference type="EMBL" id="KAK9873429.1"/>
    </source>
</evidence>
<reference evidence="2 3" key="1">
    <citation type="submission" date="2023-03" db="EMBL/GenBank/DDBJ databases">
        <title>Genome insight into feeding habits of ladybird beetles.</title>
        <authorList>
            <person name="Li H.-S."/>
            <person name="Huang Y.-H."/>
            <person name="Pang H."/>
        </authorList>
    </citation>
    <scope>NUCLEOTIDE SEQUENCE [LARGE SCALE GENOMIC DNA]</scope>
    <source>
        <strain evidence="2">SYSU_2023b</strain>
        <tissue evidence="2">Whole body</tissue>
    </source>
</reference>
<proteinExistence type="predicted"/>
<feature type="region of interest" description="Disordered" evidence="1">
    <location>
        <begin position="73"/>
        <end position="95"/>
    </location>
</feature>
<protein>
    <submittedName>
        <fullName evidence="2">Uncharacterized protein</fullName>
    </submittedName>
</protein>
<sequence>MKCINCIGEYRALATKVKDYDMYLAAQQHTEAVNLASFTNVQRSQIDLSHKNREKRTKVCKDTSHIFIKQTRRGTKAIGKVSDDDQRRPGEINKR</sequence>
<comment type="caution">
    <text evidence="2">The sequence shown here is derived from an EMBL/GenBank/DDBJ whole genome shotgun (WGS) entry which is preliminary data.</text>
</comment>
<dbReference type="Proteomes" id="UP001431783">
    <property type="component" value="Unassembled WGS sequence"/>
</dbReference>
<accession>A0AAW1TYJ3</accession>
<organism evidence="2 3">
    <name type="scientific">Henosepilachna vigintioctopunctata</name>
    <dbReference type="NCBI Taxonomy" id="420089"/>
    <lineage>
        <taxon>Eukaryota</taxon>
        <taxon>Metazoa</taxon>
        <taxon>Ecdysozoa</taxon>
        <taxon>Arthropoda</taxon>
        <taxon>Hexapoda</taxon>
        <taxon>Insecta</taxon>
        <taxon>Pterygota</taxon>
        <taxon>Neoptera</taxon>
        <taxon>Endopterygota</taxon>
        <taxon>Coleoptera</taxon>
        <taxon>Polyphaga</taxon>
        <taxon>Cucujiformia</taxon>
        <taxon>Coccinelloidea</taxon>
        <taxon>Coccinellidae</taxon>
        <taxon>Epilachninae</taxon>
        <taxon>Epilachnini</taxon>
        <taxon>Henosepilachna</taxon>
    </lineage>
</organism>